<dbReference type="RefSeq" id="YP_009946876.1">
    <property type="nucleotide sequence ID" value="NC_051525.1"/>
</dbReference>
<feature type="transmembrane region" description="Helical" evidence="18">
    <location>
        <begin position="214"/>
        <end position="230"/>
    </location>
</feature>
<feature type="domain" description="NADH:quinone oxidoreductase/Mrp antiporter transmembrane" evidence="19">
    <location>
        <begin position="108"/>
        <end position="377"/>
    </location>
</feature>
<gene>
    <name evidence="21" type="primary">ND5</name>
</gene>
<evidence type="ECO:0000313" key="21">
    <source>
        <dbReference type="EMBL" id="QOG08895.1"/>
    </source>
</evidence>
<dbReference type="Pfam" id="PF06455">
    <property type="entry name" value="NADH5_C"/>
    <property type="match status" value="1"/>
</dbReference>
<dbReference type="AlphaFoldDB" id="A0A7L8UV64"/>
<evidence type="ECO:0000256" key="6">
    <source>
        <dbReference type="ARBA" id="ARBA00022660"/>
    </source>
</evidence>
<dbReference type="EC" id="7.1.1.2" evidence="3"/>
<accession>A0A7L8UV64</accession>
<evidence type="ECO:0000256" key="12">
    <source>
        <dbReference type="ARBA" id="ARBA00023027"/>
    </source>
</evidence>
<dbReference type="GeneID" id="60238992"/>
<dbReference type="GO" id="GO:0042773">
    <property type="term" value="P:ATP synthesis coupled electron transport"/>
    <property type="evidence" value="ECO:0007669"/>
    <property type="project" value="InterPro"/>
</dbReference>
<comment type="function">
    <text evidence="1">Core subunit of the mitochondrial membrane respiratory chain NADH dehydrogenase (Complex I) that is believed to belong to the minimal assembly required for catalysis. Complex I functions in the transfer of electrons from NADH to the respiratory chain. The immediate electron acceptor for the enzyme is believed to be ubiquinone.</text>
</comment>
<dbReference type="GO" id="GO:0003954">
    <property type="term" value="F:NADH dehydrogenase activity"/>
    <property type="evidence" value="ECO:0007669"/>
    <property type="project" value="TreeGrafter"/>
</dbReference>
<organism evidence="21">
    <name type="scientific">Penthimia melanocephala</name>
    <dbReference type="NCBI Taxonomy" id="2777567"/>
    <lineage>
        <taxon>Eukaryota</taxon>
        <taxon>Metazoa</taxon>
        <taxon>Ecdysozoa</taxon>
        <taxon>Arthropoda</taxon>
        <taxon>Hexapoda</taxon>
        <taxon>Insecta</taxon>
        <taxon>Pterygota</taxon>
        <taxon>Neoptera</taxon>
        <taxon>Paraneoptera</taxon>
        <taxon>Hemiptera</taxon>
        <taxon>Auchenorrhyncha</taxon>
        <taxon>Membracoidea</taxon>
        <taxon>Cicadellidae</taxon>
        <taxon>Deltocephalinae</taxon>
        <taxon>Penthimiini</taxon>
        <taxon>Penthimia</taxon>
    </lineage>
</organism>
<evidence type="ECO:0000259" key="19">
    <source>
        <dbReference type="Pfam" id="PF00361"/>
    </source>
</evidence>
<feature type="transmembrane region" description="Helical" evidence="18">
    <location>
        <begin position="12"/>
        <end position="31"/>
    </location>
</feature>
<evidence type="ECO:0000256" key="3">
    <source>
        <dbReference type="ARBA" id="ARBA00012944"/>
    </source>
</evidence>
<keyword evidence="14 21" id="KW-0496">Mitochondrion</keyword>
<evidence type="ECO:0000256" key="8">
    <source>
        <dbReference type="ARBA" id="ARBA00022792"/>
    </source>
</evidence>
<evidence type="ECO:0000256" key="9">
    <source>
        <dbReference type="ARBA" id="ARBA00022967"/>
    </source>
</evidence>
<keyword evidence="8" id="KW-0999">Mitochondrion inner membrane</keyword>
<keyword evidence="7 18" id="KW-0812">Transmembrane</keyword>
<sequence length="558" mass="65577">MFKINLYKVWFFYLLFLSMMFMSLSLFFIYSGDCFMLEWNLFTLNSLNVNYLIYLDWVSSVFCFVVLFISSMVVIYSEVYMGDYNYGSLKFLFLVLLFVLSMLLMILSPNMVSIMLGWDGLGLVSYCLIIYYMSMSSYLAGMLTCLINRLGDIGLLICISWIFSFGSWNFLFYLDYFNEWIFYTIIISSFTKSAQIPFSVWLPAAMAAPTPVSSLVHSSTLVTAGVYLLIRFNNYIYMNNIYFFFISFMTMIMSSICANYEFDLSKIIALSTLSQLGLMMSCLFLGLMSLSFFHLLTHAMFKSLLFLCSGVMIHMMNNNQDIRMMGSICYTMPLTCCCFNISNMALFGIPFLSGFYSSDFILEVSCFSSMNFFGMIILYISLGLTSFYSIRLLYYSVFYNYKGLPLLNYSENIMNMKFSIIFLSLFSVMFGCSFMWLMNFDLFFLCLPLYLKLLSFLMVFFGLFLGYEFCYLNSSLFQLSWFLMNSNMWFSYSHFYYMSSFLYVYSNNLYMTMVWGEYYGPMLISYYMLSISNFFQYYAFSPLKIFFFTLIVWLLFMV</sequence>
<keyword evidence="10" id="KW-0249">Electron transport</keyword>
<keyword evidence="5" id="KW-0813">Transport</keyword>
<dbReference type="GO" id="GO:0015990">
    <property type="term" value="P:electron transport coupled proton transport"/>
    <property type="evidence" value="ECO:0007669"/>
    <property type="project" value="TreeGrafter"/>
</dbReference>
<evidence type="ECO:0000259" key="20">
    <source>
        <dbReference type="Pfam" id="PF06455"/>
    </source>
</evidence>
<evidence type="ECO:0000256" key="17">
    <source>
        <dbReference type="ARBA" id="ARBA00049551"/>
    </source>
</evidence>
<evidence type="ECO:0000256" key="11">
    <source>
        <dbReference type="ARBA" id="ARBA00022989"/>
    </source>
</evidence>
<feature type="transmembrane region" description="Helical" evidence="18">
    <location>
        <begin position="495"/>
        <end position="515"/>
    </location>
</feature>
<evidence type="ECO:0000256" key="5">
    <source>
        <dbReference type="ARBA" id="ARBA00022448"/>
    </source>
</evidence>
<keyword evidence="12" id="KW-0520">NAD</keyword>
<evidence type="ECO:0000256" key="10">
    <source>
        <dbReference type="ARBA" id="ARBA00022982"/>
    </source>
</evidence>
<feature type="transmembrane region" description="Helical" evidence="18">
    <location>
        <begin position="372"/>
        <end position="397"/>
    </location>
</feature>
<dbReference type="PANTHER" id="PTHR42829">
    <property type="entry name" value="NADH-UBIQUINONE OXIDOREDUCTASE CHAIN 5"/>
    <property type="match status" value="1"/>
</dbReference>
<feature type="transmembrane region" description="Helical" evidence="18">
    <location>
        <begin position="51"/>
        <end position="76"/>
    </location>
</feature>
<feature type="transmembrane region" description="Helical" evidence="18">
    <location>
        <begin position="267"/>
        <end position="293"/>
    </location>
</feature>
<dbReference type="CTD" id="4540"/>
<dbReference type="PRINTS" id="PR01434">
    <property type="entry name" value="NADHDHGNASE5"/>
</dbReference>
<reference evidence="21" key="1">
    <citation type="submission" date="2020-07" db="EMBL/GenBank/DDBJ databases">
        <authorList>
            <person name="Xu T."/>
        </authorList>
    </citation>
    <scope>NUCLEOTIDE SEQUENCE</scope>
</reference>
<evidence type="ECO:0000256" key="15">
    <source>
        <dbReference type="ARBA" id="ARBA00023136"/>
    </source>
</evidence>
<feature type="domain" description="NADH dehydrogenase subunit 5 C-terminal" evidence="20">
    <location>
        <begin position="388"/>
        <end position="557"/>
    </location>
</feature>
<proteinExistence type="predicted"/>
<dbReference type="EMBL" id="MT768010">
    <property type="protein sequence ID" value="QOG08895.1"/>
    <property type="molecule type" value="Genomic_DNA"/>
</dbReference>
<feature type="transmembrane region" description="Helical" evidence="18">
    <location>
        <begin position="88"/>
        <end position="108"/>
    </location>
</feature>
<comment type="catalytic activity">
    <reaction evidence="17">
        <text>a ubiquinone + NADH + 5 H(+)(in) = a ubiquinol + NAD(+) + 4 H(+)(out)</text>
        <dbReference type="Rhea" id="RHEA:29091"/>
        <dbReference type="Rhea" id="RHEA-COMP:9565"/>
        <dbReference type="Rhea" id="RHEA-COMP:9566"/>
        <dbReference type="ChEBI" id="CHEBI:15378"/>
        <dbReference type="ChEBI" id="CHEBI:16389"/>
        <dbReference type="ChEBI" id="CHEBI:17976"/>
        <dbReference type="ChEBI" id="CHEBI:57540"/>
        <dbReference type="ChEBI" id="CHEBI:57945"/>
        <dbReference type="EC" id="7.1.1.2"/>
    </reaction>
</comment>
<protein>
    <recommendedName>
        <fullName evidence="4">NADH-ubiquinone oxidoreductase chain 5</fullName>
        <ecNumber evidence="3">7.1.1.2</ecNumber>
    </recommendedName>
    <alternativeName>
        <fullName evidence="16">NADH dehydrogenase subunit 5</fullName>
    </alternativeName>
</protein>
<dbReference type="Pfam" id="PF00361">
    <property type="entry name" value="Proton_antipo_M"/>
    <property type="match status" value="1"/>
</dbReference>
<geneLocation type="mitochondrion" evidence="21"/>
<evidence type="ECO:0000256" key="16">
    <source>
        <dbReference type="ARBA" id="ARBA00031027"/>
    </source>
</evidence>
<keyword evidence="15 18" id="KW-0472">Membrane</keyword>
<dbReference type="InterPro" id="IPR001750">
    <property type="entry name" value="ND/Mrp_TM"/>
</dbReference>
<dbReference type="InterPro" id="IPR003945">
    <property type="entry name" value="NU5C-like"/>
</dbReference>
<evidence type="ECO:0000256" key="4">
    <source>
        <dbReference type="ARBA" id="ARBA00021096"/>
    </source>
</evidence>
<evidence type="ECO:0000256" key="13">
    <source>
        <dbReference type="ARBA" id="ARBA00023075"/>
    </source>
</evidence>
<evidence type="ECO:0000256" key="7">
    <source>
        <dbReference type="ARBA" id="ARBA00022692"/>
    </source>
</evidence>
<dbReference type="GO" id="GO:0008137">
    <property type="term" value="F:NADH dehydrogenase (ubiquinone) activity"/>
    <property type="evidence" value="ECO:0007669"/>
    <property type="project" value="UniProtKB-EC"/>
</dbReference>
<comment type="subcellular location">
    <subcellularLocation>
        <location evidence="2">Mitochondrion inner membrane</location>
        <topology evidence="2">Multi-pass membrane protein</topology>
    </subcellularLocation>
</comment>
<evidence type="ECO:0000256" key="18">
    <source>
        <dbReference type="SAM" id="Phobius"/>
    </source>
</evidence>
<keyword evidence="9" id="KW-1278">Translocase</keyword>
<feature type="transmembrane region" description="Helical" evidence="18">
    <location>
        <begin position="242"/>
        <end position="260"/>
    </location>
</feature>
<dbReference type="GO" id="GO:0005743">
    <property type="term" value="C:mitochondrial inner membrane"/>
    <property type="evidence" value="ECO:0007669"/>
    <property type="project" value="UniProtKB-SubCell"/>
</dbReference>
<evidence type="ECO:0000256" key="14">
    <source>
        <dbReference type="ARBA" id="ARBA00023128"/>
    </source>
</evidence>
<evidence type="ECO:0000256" key="2">
    <source>
        <dbReference type="ARBA" id="ARBA00004448"/>
    </source>
</evidence>
<feature type="transmembrane region" description="Helical" evidence="18">
    <location>
        <begin position="120"/>
        <end position="141"/>
    </location>
</feature>
<keyword evidence="11 18" id="KW-1133">Transmembrane helix</keyword>
<name>A0A7L8UV64_9HEMI</name>
<feature type="transmembrane region" description="Helical" evidence="18">
    <location>
        <begin position="418"/>
        <end position="437"/>
    </location>
</feature>
<dbReference type="InterPro" id="IPR010934">
    <property type="entry name" value="NADH_DH_su5_C"/>
</dbReference>
<feature type="transmembrane region" description="Helical" evidence="18">
    <location>
        <begin position="449"/>
        <end position="474"/>
    </location>
</feature>
<keyword evidence="13" id="KW-0830">Ubiquinone</keyword>
<evidence type="ECO:0000256" key="1">
    <source>
        <dbReference type="ARBA" id="ARBA00003257"/>
    </source>
</evidence>
<feature type="transmembrane region" description="Helical" evidence="18">
    <location>
        <begin position="535"/>
        <end position="556"/>
    </location>
</feature>
<feature type="transmembrane region" description="Helical" evidence="18">
    <location>
        <begin position="153"/>
        <end position="174"/>
    </location>
</feature>
<keyword evidence="6" id="KW-0679">Respiratory chain</keyword>
<feature type="transmembrane region" description="Helical" evidence="18">
    <location>
        <begin position="328"/>
        <end position="352"/>
    </location>
</feature>
<dbReference type="PANTHER" id="PTHR42829:SF2">
    <property type="entry name" value="NADH-UBIQUINONE OXIDOREDUCTASE CHAIN 5"/>
    <property type="match status" value="1"/>
</dbReference>